<reference evidence="4" key="2">
    <citation type="submission" date="2025-08" db="UniProtKB">
        <authorList>
            <consortium name="Ensembl"/>
        </authorList>
    </citation>
    <scope>IDENTIFICATION</scope>
</reference>
<name>A0A8C3Y1T8_CATUS</name>
<proteinExistence type="predicted"/>
<dbReference type="CDD" id="cd00051">
    <property type="entry name" value="EFh"/>
    <property type="match status" value="1"/>
</dbReference>
<dbReference type="PROSITE" id="PS00018">
    <property type="entry name" value="EF_HAND_1"/>
    <property type="match status" value="1"/>
</dbReference>
<dbReference type="GO" id="GO:0005509">
    <property type="term" value="F:calcium ion binding"/>
    <property type="evidence" value="ECO:0007669"/>
    <property type="project" value="InterPro"/>
</dbReference>
<gene>
    <name evidence="4" type="primary">EFCAB11</name>
</gene>
<evidence type="ECO:0000313" key="5">
    <source>
        <dbReference type="Proteomes" id="UP000694563"/>
    </source>
</evidence>
<keyword evidence="1" id="KW-0479">Metal-binding</keyword>
<dbReference type="CTD" id="90141"/>
<dbReference type="AlphaFoldDB" id="A0A8C3Y1T8"/>
<dbReference type="InterPro" id="IPR018247">
    <property type="entry name" value="EF_Hand_1_Ca_BS"/>
</dbReference>
<sequence>MVYYLRSLLNLMGAKKVAQLYSNETNRGFLSFENFKRLFNSISPKLSEKIIFEATREVDRDSDGCISFKEFESAMKYGQEEVSLVYFA</sequence>
<dbReference type="GeneID" id="116998241"/>
<evidence type="ECO:0000313" key="4">
    <source>
        <dbReference type="Ensembl" id="ENSCUSP00005009344.1"/>
    </source>
</evidence>
<keyword evidence="5" id="KW-1185">Reference proteome</keyword>
<dbReference type="Ensembl" id="ENSCUST00005009729.1">
    <property type="protein sequence ID" value="ENSCUSP00005009344.1"/>
    <property type="gene ID" value="ENSCUSG00005005957.1"/>
</dbReference>
<accession>A0A8C3Y1T8</accession>
<dbReference type="RefSeq" id="XP_032919635.1">
    <property type="nucleotide sequence ID" value="XM_033063744.1"/>
</dbReference>
<dbReference type="Pfam" id="PF13499">
    <property type="entry name" value="EF-hand_7"/>
    <property type="match status" value="1"/>
</dbReference>
<dbReference type="SUPFAM" id="SSF47473">
    <property type="entry name" value="EF-hand"/>
    <property type="match status" value="1"/>
</dbReference>
<feature type="domain" description="EF-hand" evidence="3">
    <location>
        <begin position="46"/>
        <end position="81"/>
    </location>
</feature>
<organism evidence="4 5">
    <name type="scientific">Catharus ustulatus</name>
    <name type="common">Russet-backed thrush</name>
    <name type="synonym">Hylocichla ustulatus</name>
    <dbReference type="NCBI Taxonomy" id="91951"/>
    <lineage>
        <taxon>Eukaryota</taxon>
        <taxon>Metazoa</taxon>
        <taxon>Chordata</taxon>
        <taxon>Craniata</taxon>
        <taxon>Vertebrata</taxon>
        <taxon>Euteleostomi</taxon>
        <taxon>Archelosauria</taxon>
        <taxon>Archosauria</taxon>
        <taxon>Dinosauria</taxon>
        <taxon>Saurischia</taxon>
        <taxon>Theropoda</taxon>
        <taxon>Coelurosauria</taxon>
        <taxon>Aves</taxon>
        <taxon>Neognathae</taxon>
        <taxon>Neoaves</taxon>
        <taxon>Telluraves</taxon>
        <taxon>Australaves</taxon>
        <taxon>Passeriformes</taxon>
        <taxon>Turdidae</taxon>
        <taxon>Catharus</taxon>
    </lineage>
</organism>
<dbReference type="InterPro" id="IPR011992">
    <property type="entry name" value="EF-hand-dom_pair"/>
</dbReference>
<evidence type="ECO:0000256" key="2">
    <source>
        <dbReference type="ARBA" id="ARBA00022837"/>
    </source>
</evidence>
<dbReference type="Gene3D" id="1.10.238.10">
    <property type="entry name" value="EF-hand"/>
    <property type="match status" value="1"/>
</dbReference>
<reference evidence="4" key="3">
    <citation type="submission" date="2025-09" db="UniProtKB">
        <authorList>
            <consortium name="Ensembl"/>
        </authorList>
    </citation>
    <scope>IDENTIFICATION</scope>
</reference>
<reference evidence="4" key="1">
    <citation type="submission" date="2020-10" db="EMBL/GenBank/DDBJ databases">
        <title>Catharus ustulatus (Swainson's thrush) genome, bCatUst1, primary haplotype v2.</title>
        <authorList>
            <person name="Delmore K."/>
            <person name="Vafadar M."/>
            <person name="Formenti G."/>
            <person name="Chow W."/>
            <person name="Pelan S."/>
            <person name="Howe K."/>
            <person name="Rhie A."/>
            <person name="Mountcastle J."/>
            <person name="Haase B."/>
            <person name="Fedrigo O."/>
            <person name="Jarvis E.D."/>
        </authorList>
    </citation>
    <scope>NUCLEOTIDE SEQUENCE [LARGE SCALE GENOMIC DNA]</scope>
</reference>
<protein>
    <recommendedName>
        <fullName evidence="3">EF-hand domain-containing protein</fullName>
    </recommendedName>
</protein>
<dbReference type="PROSITE" id="PS50222">
    <property type="entry name" value="EF_HAND_2"/>
    <property type="match status" value="1"/>
</dbReference>
<dbReference type="OrthoDB" id="26525at2759"/>
<evidence type="ECO:0000256" key="1">
    <source>
        <dbReference type="ARBA" id="ARBA00022723"/>
    </source>
</evidence>
<keyword evidence="2" id="KW-0106">Calcium</keyword>
<dbReference type="Proteomes" id="UP000694563">
    <property type="component" value="Chromosome 6"/>
</dbReference>
<dbReference type="InterPro" id="IPR002048">
    <property type="entry name" value="EF_hand_dom"/>
</dbReference>
<evidence type="ECO:0000259" key="3">
    <source>
        <dbReference type="PROSITE" id="PS50222"/>
    </source>
</evidence>